<evidence type="ECO:0000313" key="8">
    <source>
        <dbReference type="Proteomes" id="UP000398389"/>
    </source>
</evidence>
<dbReference type="InterPro" id="IPR002654">
    <property type="entry name" value="Glyco_trans_25"/>
</dbReference>
<evidence type="ECO:0000256" key="5">
    <source>
        <dbReference type="SAM" id="Phobius"/>
    </source>
</evidence>
<dbReference type="Pfam" id="PF01755">
    <property type="entry name" value="Glyco_transf_25"/>
    <property type="match status" value="1"/>
</dbReference>
<dbReference type="OrthoDB" id="4095050at2759"/>
<keyword evidence="5" id="KW-0472">Membrane</keyword>
<dbReference type="PANTHER" id="PTHR10730">
    <property type="entry name" value="PROCOLLAGEN-LYSINE,2-OXOGLUTARATE 5-DIOXYGENASE/GLYCOSYLTRANSFERASE 25 FAMILY MEMBER"/>
    <property type="match status" value="1"/>
</dbReference>
<comment type="similarity">
    <text evidence="1">Belongs to the glycosyltransferase 25 family.</text>
</comment>
<evidence type="ECO:0000259" key="6">
    <source>
        <dbReference type="Pfam" id="PF01755"/>
    </source>
</evidence>
<dbReference type="AlphaFoldDB" id="A0A5E8C4D4"/>
<keyword evidence="2" id="KW-0328">Glycosyltransferase</keyword>
<evidence type="ECO:0000256" key="1">
    <source>
        <dbReference type="ARBA" id="ARBA00006721"/>
    </source>
</evidence>
<evidence type="ECO:0000256" key="3">
    <source>
        <dbReference type="ARBA" id="ARBA00022679"/>
    </source>
</evidence>
<organism evidence="7 8">
    <name type="scientific">Magnusiomyces paraingens</name>
    <dbReference type="NCBI Taxonomy" id="2606893"/>
    <lineage>
        <taxon>Eukaryota</taxon>
        <taxon>Fungi</taxon>
        <taxon>Dikarya</taxon>
        <taxon>Ascomycota</taxon>
        <taxon>Saccharomycotina</taxon>
        <taxon>Dipodascomycetes</taxon>
        <taxon>Dipodascales</taxon>
        <taxon>Dipodascaceae</taxon>
        <taxon>Magnusiomyces</taxon>
    </lineage>
</organism>
<dbReference type="EMBL" id="CABVLU010000005">
    <property type="protein sequence ID" value="VVT58202.1"/>
    <property type="molecule type" value="Genomic_DNA"/>
</dbReference>
<dbReference type="GeneID" id="43584902"/>
<feature type="region of interest" description="Disordered" evidence="4">
    <location>
        <begin position="40"/>
        <end position="60"/>
    </location>
</feature>
<keyword evidence="5" id="KW-0812">Transmembrane</keyword>
<dbReference type="PANTHER" id="PTHR10730:SF53">
    <property type="entry name" value="GLYCOSYLTRANSFERASE 25 FAMILY MEMBER"/>
    <property type="match status" value="1"/>
</dbReference>
<feature type="transmembrane region" description="Helical" evidence="5">
    <location>
        <begin position="12"/>
        <end position="29"/>
    </location>
</feature>
<proteinExistence type="inferred from homology"/>
<evidence type="ECO:0000256" key="4">
    <source>
        <dbReference type="SAM" id="MobiDB-lite"/>
    </source>
</evidence>
<feature type="compositionally biased region" description="Polar residues" evidence="4">
    <location>
        <begin position="44"/>
        <end position="56"/>
    </location>
</feature>
<dbReference type="RefSeq" id="XP_031856693.1">
    <property type="nucleotide sequence ID" value="XM_032000802.1"/>
</dbReference>
<dbReference type="InterPro" id="IPR050757">
    <property type="entry name" value="Collagen_mod_GT25"/>
</dbReference>
<reference evidence="7 8" key="1">
    <citation type="submission" date="2019-09" db="EMBL/GenBank/DDBJ databases">
        <authorList>
            <person name="Brejova B."/>
        </authorList>
    </citation>
    <scope>NUCLEOTIDE SEQUENCE [LARGE SCALE GENOMIC DNA]</scope>
</reference>
<evidence type="ECO:0000313" key="7">
    <source>
        <dbReference type="EMBL" id="VVT58202.1"/>
    </source>
</evidence>
<feature type="domain" description="Glycosyl transferase family 25" evidence="6">
    <location>
        <begin position="132"/>
        <end position="291"/>
    </location>
</feature>
<protein>
    <recommendedName>
        <fullName evidence="6">Glycosyl transferase family 25 domain-containing protein</fullName>
    </recommendedName>
</protein>
<gene>
    <name evidence="7" type="ORF">SAPINGB_P006088</name>
</gene>
<dbReference type="CDD" id="cd06532">
    <property type="entry name" value="Glyco_transf_25"/>
    <property type="match status" value="1"/>
</dbReference>
<dbReference type="GO" id="GO:0016740">
    <property type="term" value="F:transferase activity"/>
    <property type="evidence" value="ECO:0007669"/>
    <property type="project" value="UniProtKB-KW"/>
</dbReference>
<keyword evidence="8" id="KW-1185">Reference proteome</keyword>
<dbReference type="Proteomes" id="UP000398389">
    <property type="component" value="Unassembled WGS sequence"/>
</dbReference>
<sequence length="404" mass="46023">MPPLNILTKYTLIFVFTLILIISAFITSIKSFTPLDTTTTTTTFQPNESDSSSNEIKSPLQDPLQNDNILGLANSTLGFQKILYLNVPDRYNLDDTIAMQSVLSGIKPERFLGVNLKTLDQKGLPPSSRKVKMHPSAQSCYRSHANMWRKMIDENWQSMLILEADAVWDINLRHIFHNFGNGLEQLLRKQGLIGPDEHATKEDPYFHNKWDVIQFGGCYANPGRKEVSLQYDDPYAPSGMKFFGDPIEKNKRVVRWRAGEVCTVSYAISHAGAMKLLLRTAIDMNEAVDMVLTIMIETGGLDTYSVFPVIFDQWQYKDKLGLASKNSDIRGDKDDEEDRKKKDPEGFKKLWNDIHESLDVWSSRFPENTRFKKNALNNLKSFIFDKKMAVDDESTLKSTDELGS</sequence>
<name>A0A5E8C4D4_9ASCO</name>
<keyword evidence="3" id="KW-0808">Transferase</keyword>
<evidence type="ECO:0000256" key="2">
    <source>
        <dbReference type="ARBA" id="ARBA00022676"/>
    </source>
</evidence>
<accession>A0A5E8C4D4</accession>
<keyword evidence="5" id="KW-1133">Transmembrane helix</keyword>